<organism evidence="1 2">
    <name type="scientific">Microbotryum saponariae</name>
    <dbReference type="NCBI Taxonomy" id="289078"/>
    <lineage>
        <taxon>Eukaryota</taxon>
        <taxon>Fungi</taxon>
        <taxon>Dikarya</taxon>
        <taxon>Basidiomycota</taxon>
        <taxon>Pucciniomycotina</taxon>
        <taxon>Microbotryomycetes</taxon>
        <taxon>Microbotryales</taxon>
        <taxon>Microbotryaceae</taxon>
        <taxon>Microbotryum</taxon>
    </lineage>
</organism>
<proteinExistence type="predicted"/>
<sequence length="179" mass="19453">MKEAPTQLADGERTALSYRLIDPSTGMPPVYLRDADNERVGRSELCSRQIGLELATPEAVVVEALQRIRDQGMPAACNIATNSKANGKLPSRNSLQHVLSECQPSSCFFTVSCGSIDFVRLRIRVIGTLNKTASGRVNCGSPGRSSTARFGDPKQCLPVIPQVIANPNRRRLPFHAASY</sequence>
<name>A0A2X0LXQ5_9BASI</name>
<reference evidence="2" key="1">
    <citation type="submission" date="2016-10" db="EMBL/GenBank/DDBJ databases">
        <authorList>
            <person name="Jeantristanb JTB J.-T."/>
            <person name="Ricardo R."/>
        </authorList>
    </citation>
    <scope>NUCLEOTIDE SEQUENCE [LARGE SCALE GENOMIC DNA]</scope>
</reference>
<evidence type="ECO:0000313" key="2">
    <source>
        <dbReference type="Proteomes" id="UP000249723"/>
    </source>
</evidence>
<gene>
    <name evidence="1" type="ORF">BZ3500_MVSOF-1268-A1-R1_CHR2-3G05377</name>
</gene>
<accession>A0A2X0LXQ5</accession>
<evidence type="ECO:0000313" key="1">
    <source>
        <dbReference type="EMBL" id="SCZ87909.1"/>
    </source>
</evidence>
<dbReference type="EMBL" id="FMWP01000011">
    <property type="protein sequence ID" value="SCZ87909.1"/>
    <property type="molecule type" value="Genomic_DNA"/>
</dbReference>
<keyword evidence="2" id="KW-1185">Reference proteome</keyword>
<dbReference type="AlphaFoldDB" id="A0A2X0LXQ5"/>
<dbReference type="Proteomes" id="UP000249723">
    <property type="component" value="Unassembled WGS sequence"/>
</dbReference>
<protein>
    <submittedName>
        <fullName evidence="1">BZ3500_MvSof-1268-A1-R1_Chr2-3g05377 protein</fullName>
    </submittedName>
</protein>